<sequence length="370" mass="43339">MAEVLQYDQDVQFDYGNKKISCKCVRVTTQTYGFASEYLESMVSLYHSTMPHIPTEDIRTSLQQDGVTHIVLLRLEADVRQEYFEKPVRLLRRYTQSQKQFEDFSDDSDPDEDIGTDLLLKCEDFIKNRKKTQYEKLIKQRFPGLIERCSNERPDLDLIDAARIQLRTRDLIIGSLSFATKTLDDFPPTKVTHLLHFGVRTRFQLMKAGRRLLQTAVSESKNDVFFVFSPSQTVRFFRNSGFTDDPLICGRFQILSDSVDCVPMAKILNRIDSQQLQNNWEVYRNEAYKRYSQEAFFVKKLIEENNELKMKNGKYEKIQNTFEQQLALERSRCVMYEQLVQSLENQLLANGIKPKVNQDEIIQKVVKSIK</sequence>
<reference evidence="1" key="1">
    <citation type="submission" date="2023-06" db="EMBL/GenBank/DDBJ databases">
        <authorList>
            <person name="Kurt Z."/>
        </authorList>
    </citation>
    <scope>NUCLEOTIDE SEQUENCE</scope>
</reference>
<dbReference type="EMBL" id="CAXDID020000165">
    <property type="protein sequence ID" value="CAL6045652.1"/>
    <property type="molecule type" value="Genomic_DNA"/>
</dbReference>
<protein>
    <submittedName>
        <fullName evidence="1">Uncharacterized protein</fullName>
    </submittedName>
</protein>
<dbReference type="Proteomes" id="UP001642409">
    <property type="component" value="Unassembled WGS sequence"/>
</dbReference>
<accession>A0AA86R0E9</accession>
<dbReference type="AlphaFoldDB" id="A0AA86R0E9"/>
<evidence type="ECO:0000313" key="3">
    <source>
        <dbReference type="Proteomes" id="UP001642409"/>
    </source>
</evidence>
<evidence type="ECO:0000313" key="1">
    <source>
        <dbReference type="EMBL" id="CAI9964611.1"/>
    </source>
</evidence>
<name>A0AA86R0E9_9EUKA</name>
<evidence type="ECO:0000313" key="2">
    <source>
        <dbReference type="EMBL" id="CAL6045652.1"/>
    </source>
</evidence>
<reference evidence="2 3" key="2">
    <citation type="submission" date="2024-07" db="EMBL/GenBank/DDBJ databases">
        <authorList>
            <person name="Akdeniz Z."/>
        </authorList>
    </citation>
    <scope>NUCLEOTIDE SEQUENCE [LARGE SCALE GENOMIC DNA]</scope>
</reference>
<dbReference type="EMBL" id="CATOUU010000981">
    <property type="protein sequence ID" value="CAI9964611.1"/>
    <property type="molecule type" value="Genomic_DNA"/>
</dbReference>
<dbReference type="InterPro" id="IPR016181">
    <property type="entry name" value="Acyl_CoA_acyltransferase"/>
</dbReference>
<proteinExistence type="predicted"/>
<gene>
    <name evidence="2" type="ORF">HINF_LOCUS41240</name>
    <name evidence="1" type="ORF">HINF_LOCUS52256</name>
</gene>
<keyword evidence="3" id="KW-1185">Reference proteome</keyword>
<organism evidence="1">
    <name type="scientific">Hexamita inflata</name>
    <dbReference type="NCBI Taxonomy" id="28002"/>
    <lineage>
        <taxon>Eukaryota</taxon>
        <taxon>Metamonada</taxon>
        <taxon>Diplomonadida</taxon>
        <taxon>Hexamitidae</taxon>
        <taxon>Hexamitinae</taxon>
        <taxon>Hexamita</taxon>
    </lineage>
</organism>
<dbReference type="SUPFAM" id="SSF55729">
    <property type="entry name" value="Acyl-CoA N-acyltransferases (Nat)"/>
    <property type="match status" value="1"/>
</dbReference>
<comment type="caution">
    <text evidence="1">The sequence shown here is derived from an EMBL/GenBank/DDBJ whole genome shotgun (WGS) entry which is preliminary data.</text>
</comment>